<dbReference type="EMBL" id="CP012752">
    <property type="protein sequence ID" value="ALG12529.1"/>
    <property type="molecule type" value="Genomic_DNA"/>
</dbReference>
<sequence length="246" mass="27525">MSPVAIIAIVVGGLVIVGGLLTWMMIWLRKDYKESVEGVLTRLDAEAPSRGWHYEERADSYNQVFDEVQQYAPLSATVIGFDRQPSAVRAHEVVTGQHRGRPFMAARFHIKDPPDSNGPGSMHDQHAIWVRTPVPRPTLDVRSVPRLQSSIGSALGVGDLAIGHREFDARYQVTAENEQFARDVLSPQLIDFLLTDSRTFQGFWIRGQQLEVVGDIVPDHRDPGPLTGALDLRCDILDRIPQQVWT</sequence>
<name>A0A0N9I8F4_9PSEU</name>
<dbReference type="STRING" id="860235.AOZ06_41755"/>
<dbReference type="KEGG" id="kphy:AOZ06_41755"/>
<keyword evidence="1" id="KW-1133">Transmembrane helix</keyword>
<evidence type="ECO:0000256" key="1">
    <source>
        <dbReference type="SAM" id="Phobius"/>
    </source>
</evidence>
<dbReference type="Proteomes" id="UP000063699">
    <property type="component" value="Chromosome"/>
</dbReference>
<keyword evidence="3" id="KW-1185">Reference proteome</keyword>
<evidence type="ECO:0000313" key="3">
    <source>
        <dbReference type="Proteomes" id="UP000063699"/>
    </source>
</evidence>
<keyword evidence="1" id="KW-0812">Transmembrane</keyword>
<evidence type="ECO:0000313" key="2">
    <source>
        <dbReference type="EMBL" id="ALG12529.1"/>
    </source>
</evidence>
<dbReference type="OrthoDB" id="3812641at2"/>
<accession>A0A0N9I8F4</accession>
<reference evidence="2 3" key="1">
    <citation type="submission" date="2015-07" db="EMBL/GenBank/DDBJ databases">
        <title>Genome sequencing of Kibdelosporangium phytohabitans.</title>
        <authorList>
            <person name="Qin S."/>
            <person name="Xing K."/>
        </authorList>
    </citation>
    <scope>NUCLEOTIDE SEQUENCE [LARGE SCALE GENOMIC DNA]</scope>
    <source>
        <strain evidence="2 3">KLBMP1111</strain>
    </source>
</reference>
<dbReference type="RefSeq" id="WP_054294422.1">
    <property type="nucleotide sequence ID" value="NZ_CP012752.1"/>
</dbReference>
<keyword evidence="1" id="KW-0472">Membrane</keyword>
<proteinExistence type="predicted"/>
<protein>
    <submittedName>
        <fullName evidence="2">Uncharacterized protein</fullName>
    </submittedName>
</protein>
<organism evidence="2 3">
    <name type="scientific">Kibdelosporangium phytohabitans</name>
    <dbReference type="NCBI Taxonomy" id="860235"/>
    <lineage>
        <taxon>Bacteria</taxon>
        <taxon>Bacillati</taxon>
        <taxon>Actinomycetota</taxon>
        <taxon>Actinomycetes</taxon>
        <taxon>Pseudonocardiales</taxon>
        <taxon>Pseudonocardiaceae</taxon>
        <taxon>Kibdelosporangium</taxon>
    </lineage>
</organism>
<feature type="transmembrane region" description="Helical" evidence="1">
    <location>
        <begin position="6"/>
        <end position="28"/>
    </location>
</feature>
<gene>
    <name evidence="2" type="ORF">AOZ06_41755</name>
</gene>
<dbReference type="AlphaFoldDB" id="A0A0N9I8F4"/>